<keyword evidence="4" id="KW-1185">Reference proteome</keyword>
<dbReference type="SUPFAM" id="SSF46955">
    <property type="entry name" value="Putative DNA-binding domain"/>
    <property type="match status" value="1"/>
</dbReference>
<organism evidence="3 4">
    <name type="scientific">Halostreptopolyspora alba</name>
    <dbReference type="NCBI Taxonomy" id="2487137"/>
    <lineage>
        <taxon>Bacteria</taxon>
        <taxon>Bacillati</taxon>
        <taxon>Actinomycetota</taxon>
        <taxon>Actinomycetes</taxon>
        <taxon>Streptosporangiales</taxon>
        <taxon>Nocardiopsidaceae</taxon>
        <taxon>Halostreptopolyspora</taxon>
    </lineage>
</organism>
<dbReference type="PROSITE" id="PS50937">
    <property type="entry name" value="HTH_MERR_2"/>
    <property type="match status" value="1"/>
</dbReference>
<dbReference type="PANTHER" id="PTHR30204">
    <property type="entry name" value="REDOX-CYCLING DRUG-SENSING TRANSCRIPTIONAL ACTIVATOR SOXR"/>
    <property type="match status" value="1"/>
</dbReference>
<name>A0A3N0E8K1_9ACTN</name>
<dbReference type="AlphaFoldDB" id="A0A3N0E8K1"/>
<dbReference type="GO" id="GO:0003700">
    <property type="term" value="F:DNA-binding transcription factor activity"/>
    <property type="evidence" value="ECO:0007669"/>
    <property type="project" value="InterPro"/>
</dbReference>
<dbReference type="SMART" id="SM00422">
    <property type="entry name" value="HTH_MERR"/>
    <property type="match status" value="1"/>
</dbReference>
<evidence type="ECO:0000259" key="2">
    <source>
        <dbReference type="PROSITE" id="PS50937"/>
    </source>
</evidence>
<dbReference type="PANTHER" id="PTHR30204:SF93">
    <property type="entry name" value="HTH MERR-TYPE DOMAIN-CONTAINING PROTEIN"/>
    <property type="match status" value="1"/>
</dbReference>
<reference evidence="3 4" key="1">
    <citation type="submission" date="2018-11" db="EMBL/GenBank/DDBJ databases">
        <title>The genome draft of YIM 96095.</title>
        <authorList>
            <person name="Tang S.-K."/>
            <person name="Chunyu W.-X."/>
            <person name="Feng Y.-Z."/>
        </authorList>
    </citation>
    <scope>NUCLEOTIDE SEQUENCE [LARGE SCALE GENOMIC DNA]</scope>
    <source>
        <strain evidence="3 4">YIM 96095</strain>
    </source>
</reference>
<dbReference type="Pfam" id="PF13411">
    <property type="entry name" value="MerR_1"/>
    <property type="match status" value="1"/>
</dbReference>
<proteinExistence type="predicted"/>
<dbReference type="PRINTS" id="PR00040">
    <property type="entry name" value="HTHMERR"/>
</dbReference>
<dbReference type="OrthoDB" id="5296483at2"/>
<sequence>MKIGEAARRAGVSIDTVRFYERRGVLPPVARRPSGYRVLTDAHVERITLARKLQALGFSLDEVVDALRAHDRGGATCESERWRLETVVDRIDAKIAELRRTRHDALTALEECRAGECRLV</sequence>
<dbReference type="RefSeq" id="WP_123201661.1">
    <property type="nucleotide sequence ID" value="NZ_RJMB01000012.1"/>
</dbReference>
<dbReference type="Gene3D" id="1.10.1660.10">
    <property type="match status" value="1"/>
</dbReference>
<dbReference type="InterPro" id="IPR009061">
    <property type="entry name" value="DNA-bd_dom_put_sf"/>
</dbReference>
<evidence type="ECO:0000256" key="1">
    <source>
        <dbReference type="ARBA" id="ARBA00023125"/>
    </source>
</evidence>
<keyword evidence="1" id="KW-0238">DNA-binding</keyword>
<dbReference type="InterPro" id="IPR047057">
    <property type="entry name" value="MerR_fam"/>
</dbReference>
<dbReference type="PROSITE" id="PS00552">
    <property type="entry name" value="HTH_MERR_1"/>
    <property type="match status" value="1"/>
</dbReference>
<feature type="domain" description="HTH merR-type" evidence="2">
    <location>
        <begin position="1"/>
        <end position="69"/>
    </location>
</feature>
<gene>
    <name evidence="3" type="ORF">EFW17_13125</name>
</gene>
<comment type="caution">
    <text evidence="3">The sequence shown here is derived from an EMBL/GenBank/DDBJ whole genome shotgun (WGS) entry which is preliminary data.</text>
</comment>
<evidence type="ECO:0000313" key="3">
    <source>
        <dbReference type="EMBL" id="RNL84168.1"/>
    </source>
</evidence>
<accession>A0A3N0E8K1</accession>
<protein>
    <submittedName>
        <fullName evidence="3">MerR family transcriptional regulator</fullName>
    </submittedName>
</protein>
<dbReference type="Proteomes" id="UP000269198">
    <property type="component" value="Unassembled WGS sequence"/>
</dbReference>
<dbReference type="InterPro" id="IPR000551">
    <property type="entry name" value="MerR-type_HTH_dom"/>
</dbReference>
<evidence type="ECO:0000313" key="4">
    <source>
        <dbReference type="Proteomes" id="UP000269198"/>
    </source>
</evidence>
<dbReference type="EMBL" id="RJMB01000012">
    <property type="protein sequence ID" value="RNL84168.1"/>
    <property type="molecule type" value="Genomic_DNA"/>
</dbReference>
<dbReference type="GO" id="GO:0003677">
    <property type="term" value="F:DNA binding"/>
    <property type="evidence" value="ECO:0007669"/>
    <property type="project" value="UniProtKB-KW"/>
</dbReference>